<gene>
    <name evidence="2" type="ORF">AKAME5_000767900</name>
</gene>
<dbReference type="Gene3D" id="1.20.1070.10">
    <property type="entry name" value="Rhodopsin 7-helix transmembrane proteins"/>
    <property type="match status" value="1"/>
</dbReference>
<evidence type="ECO:0000256" key="1">
    <source>
        <dbReference type="SAM" id="Phobius"/>
    </source>
</evidence>
<organism evidence="2 3">
    <name type="scientific">Lates japonicus</name>
    <name type="common">Japanese lates</name>
    <dbReference type="NCBI Taxonomy" id="270547"/>
    <lineage>
        <taxon>Eukaryota</taxon>
        <taxon>Metazoa</taxon>
        <taxon>Chordata</taxon>
        <taxon>Craniata</taxon>
        <taxon>Vertebrata</taxon>
        <taxon>Euteleostomi</taxon>
        <taxon>Actinopterygii</taxon>
        <taxon>Neopterygii</taxon>
        <taxon>Teleostei</taxon>
        <taxon>Neoteleostei</taxon>
        <taxon>Acanthomorphata</taxon>
        <taxon>Carangaria</taxon>
        <taxon>Carangaria incertae sedis</taxon>
        <taxon>Centropomidae</taxon>
        <taxon>Lates</taxon>
    </lineage>
</organism>
<comment type="caution">
    <text evidence="2">The sequence shown here is derived from an EMBL/GenBank/DDBJ whole genome shotgun (WGS) entry which is preliminary data.</text>
</comment>
<dbReference type="EMBL" id="BRZM01000021">
    <property type="protein sequence ID" value="GLD55154.1"/>
    <property type="molecule type" value="Genomic_DNA"/>
</dbReference>
<feature type="transmembrane region" description="Helical" evidence="1">
    <location>
        <begin position="36"/>
        <end position="61"/>
    </location>
</feature>
<name>A0AAD3R2X5_LATJO</name>
<keyword evidence="1" id="KW-0472">Membrane</keyword>
<proteinExistence type="predicted"/>
<keyword evidence="3" id="KW-1185">Reference proteome</keyword>
<evidence type="ECO:0000313" key="2">
    <source>
        <dbReference type="EMBL" id="GLD55154.1"/>
    </source>
</evidence>
<sequence length="67" mass="7580">MATASPQHLLDDVINTGQPQQEQQQQQEFLSSLETIVLTIFLSIIIIMTVFGNLLVMVALCKDRHLR</sequence>
<dbReference type="SUPFAM" id="SSF81321">
    <property type="entry name" value="Family A G protein-coupled receptor-like"/>
    <property type="match status" value="1"/>
</dbReference>
<feature type="non-terminal residue" evidence="2">
    <location>
        <position position="1"/>
    </location>
</feature>
<evidence type="ECO:0000313" key="3">
    <source>
        <dbReference type="Proteomes" id="UP001279410"/>
    </source>
</evidence>
<keyword evidence="1" id="KW-0812">Transmembrane</keyword>
<reference evidence="2" key="1">
    <citation type="submission" date="2022-08" db="EMBL/GenBank/DDBJ databases">
        <title>Genome sequencing of akame (Lates japonicus).</title>
        <authorList>
            <person name="Hashiguchi Y."/>
            <person name="Takahashi H."/>
        </authorList>
    </citation>
    <scope>NUCLEOTIDE SEQUENCE</scope>
    <source>
        <strain evidence="2">Kochi</strain>
    </source>
</reference>
<dbReference type="Proteomes" id="UP001279410">
    <property type="component" value="Unassembled WGS sequence"/>
</dbReference>
<protein>
    <submittedName>
        <fullName evidence="2">5-hydroxytryptamine receptor 4</fullName>
    </submittedName>
</protein>
<keyword evidence="1" id="KW-1133">Transmembrane helix</keyword>
<dbReference type="AlphaFoldDB" id="A0AAD3R2X5"/>
<accession>A0AAD3R2X5</accession>
<keyword evidence="2" id="KW-0675">Receptor</keyword>